<accession>A0A2T2NVI7</accession>
<dbReference type="STRING" id="1448308.A0A2T2NVI7"/>
<dbReference type="OrthoDB" id="3638982at2759"/>
<organism evidence="2 3">
    <name type="scientific">Corynespora cassiicola Philippines</name>
    <dbReference type="NCBI Taxonomy" id="1448308"/>
    <lineage>
        <taxon>Eukaryota</taxon>
        <taxon>Fungi</taxon>
        <taxon>Dikarya</taxon>
        <taxon>Ascomycota</taxon>
        <taxon>Pezizomycotina</taxon>
        <taxon>Dothideomycetes</taxon>
        <taxon>Pleosporomycetidae</taxon>
        <taxon>Pleosporales</taxon>
        <taxon>Corynesporascaceae</taxon>
        <taxon>Corynespora</taxon>
    </lineage>
</organism>
<evidence type="ECO:0000256" key="1">
    <source>
        <dbReference type="SAM" id="SignalP"/>
    </source>
</evidence>
<evidence type="ECO:0000313" key="3">
    <source>
        <dbReference type="Proteomes" id="UP000240883"/>
    </source>
</evidence>
<dbReference type="EMBL" id="KZ678133">
    <property type="protein sequence ID" value="PSN69414.1"/>
    <property type="molecule type" value="Genomic_DNA"/>
</dbReference>
<keyword evidence="1" id="KW-0732">Signal</keyword>
<evidence type="ECO:0000313" key="2">
    <source>
        <dbReference type="EMBL" id="PSN69414.1"/>
    </source>
</evidence>
<protein>
    <recommendedName>
        <fullName evidence="4">Cell wall protein</fullName>
    </recommendedName>
</protein>
<dbReference type="Proteomes" id="UP000240883">
    <property type="component" value="Unassembled WGS sequence"/>
</dbReference>
<feature type="chain" id="PRO_5015740375" description="Cell wall protein" evidence="1">
    <location>
        <begin position="18"/>
        <end position="174"/>
    </location>
</feature>
<keyword evidence="3" id="KW-1185">Reference proteome</keyword>
<name>A0A2T2NVI7_CORCC</name>
<sequence>MKFPILATIVFGGSAFAFPAPQQPSGGNSTCNAQKVAVLMGGINANLDIQAQELKGVQTLQKLAASNTTLKALDGSGPSNFELTKQNVLAIQQKGIDIRAENQRLAGELNSPSQMGLAIVAMAQVTEKMQVEMLQGGGEKDMKTLETLVKEVEDGTKQNTMNLQMAQSQCQKPA</sequence>
<gene>
    <name evidence="2" type="ORF">BS50DRAFT_572558</name>
</gene>
<proteinExistence type="predicted"/>
<reference evidence="2 3" key="1">
    <citation type="journal article" date="2018" name="Front. Microbiol.">
        <title>Genome-Wide Analysis of Corynespora cassiicola Leaf Fall Disease Putative Effectors.</title>
        <authorList>
            <person name="Lopez D."/>
            <person name="Ribeiro S."/>
            <person name="Label P."/>
            <person name="Fumanal B."/>
            <person name="Venisse J.S."/>
            <person name="Kohler A."/>
            <person name="de Oliveira R.R."/>
            <person name="Labutti K."/>
            <person name="Lipzen A."/>
            <person name="Lail K."/>
            <person name="Bauer D."/>
            <person name="Ohm R.A."/>
            <person name="Barry K.W."/>
            <person name="Spatafora J."/>
            <person name="Grigoriev I.V."/>
            <person name="Martin F.M."/>
            <person name="Pujade-Renaud V."/>
        </authorList>
    </citation>
    <scope>NUCLEOTIDE SEQUENCE [LARGE SCALE GENOMIC DNA]</scope>
    <source>
        <strain evidence="2 3">Philippines</strain>
    </source>
</reference>
<dbReference type="AlphaFoldDB" id="A0A2T2NVI7"/>
<evidence type="ECO:0008006" key="4">
    <source>
        <dbReference type="Google" id="ProtNLM"/>
    </source>
</evidence>
<feature type="signal peptide" evidence="1">
    <location>
        <begin position="1"/>
        <end position="17"/>
    </location>
</feature>